<organism evidence="1 2">
    <name type="scientific">Rhizophagus irregularis</name>
    <dbReference type="NCBI Taxonomy" id="588596"/>
    <lineage>
        <taxon>Eukaryota</taxon>
        <taxon>Fungi</taxon>
        <taxon>Fungi incertae sedis</taxon>
        <taxon>Mucoromycota</taxon>
        <taxon>Glomeromycotina</taxon>
        <taxon>Glomeromycetes</taxon>
        <taxon>Glomerales</taxon>
        <taxon>Glomeraceae</taxon>
        <taxon>Rhizophagus</taxon>
    </lineage>
</organism>
<dbReference type="Proteomes" id="UP000234323">
    <property type="component" value="Unassembled WGS sequence"/>
</dbReference>
<dbReference type="VEuPathDB" id="FungiDB:RhiirFUN_014660"/>
<protein>
    <submittedName>
        <fullName evidence="1">Uncharacterized protein</fullName>
    </submittedName>
</protein>
<dbReference type="EMBL" id="LLXI01000260">
    <property type="protein sequence ID" value="PKY43550.1"/>
    <property type="molecule type" value="Genomic_DNA"/>
</dbReference>
<name>A0A2I1GA79_9GLOM</name>
<dbReference type="AlphaFoldDB" id="A0A2I1GA79"/>
<proteinExistence type="predicted"/>
<evidence type="ECO:0000313" key="2">
    <source>
        <dbReference type="Proteomes" id="UP000234323"/>
    </source>
</evidence>
<accession>A0A2I1GA79</accession>
<gene>
    <name evidence="1" type="ORF">RhiirA4_457551</name>
</gene>
<keyword evidence="2" id="KW-1185">Reference proteome</keyword>
<sequence>MSKNYEINYTFLVKFKQKEIKGEDITVLAILQYIETFNPEVSFTGTINNVKIDSTSLLNDLFATLVKEAKKFNRITVSAFDKIYKAANISDFLSSLSEFVDDLINVINACWWVTAGTESNDIMYDTMIVVIVVIPGDDFVGIADDYDLESQHKNDDLEQCQIQFL</sequence>
<reference evidence="1 2" key="1">
    <citation type="submission" date="2015-10" db="EMBL/GenBank/DDBJ databases">
        <title>Genome analyses suggest a sexual origin of heterokaryosis in a supposedly ancient asexual fungus.</title>
        <authorList>
            <person name="Ropars J."/>
            <person name="Sedzielewska K."/>
            <person name="Noel J."/>
            <person name="Charron P."/>
            <person name="Farinelli L."/>
            <person name="Marton T."/>
            <person name="Kruger M."/>
            <person name="Pelin A."/>
            <person name="Brachmann A."/>
            <person name="Corradi N."/>
        </authorList>
    </citation>
    <scope>NUCLEOTIDE SEQUENCE [LARGE SCALE GENOMIC DNA]</scope>
    <source>
        <strain evidence="1 2">A4</strain>
    </source>
</reference>
<comment type="caution">
    <text evidence="1">The sequence shown here is derived from an EMBL/GenBank/DDBJ whole genome shotgun (WGS) entry which is preliminary data.</text>
</comment>
<evidence type="ECO:0000313" key="1">
    <source>
        <dbReference type="EMBL" id="PKY43550.1"/>
    </source>
</evidence>